<dbReference type="AlphaFoldDB" id="G0U447"/>
<evidence type="ECO:0000256" key="1">
    <source>
        <dbReference type="SAM" id="Coils"/>
    </source>
</evidence>
<sequence>MATEDNGTILASSLSSDVLRSALDSVMDNAFGFPLVRASPRSLIEELLQLPSGTPSHVLLSKGEYGSCCIKNTAPCIITAEAGPFNDTKSEVGWDAESQCGLKDLSALSVFNDLVAIEAHGPIAFKGIWFSNPVHITGVGPVFFSQCLFGAAVKVVPDDAAPTALFAHIHISINDVCTFTECQFNHKCVAATVENSNEAPVLTATGDTKLNVHHCGFFGPGVTSPAIMLCERAKLEADNLVISRWSGNSLVVGDHSRAFVWNSHFSLNGGGVWVKGHGKLEIRATHLKTVRGRGSNLVLTDKGCCTAYECIISSPVSKRLTRGKSLVLARDKTYLSLFTCELAWLARDPSSDVVDVASLKEFVSSCQSDRVDEFGLFLVMLMENSKGTLSQCSLRLPLLWSHDEWRVAVGVLLKSVPQADAIPLYAVQNAIFFSFAVNDDAAPGEAGSNSTSDLYTLGLVLPADSDSSDVRGIEALGAMWMETNRFIRVDGSPMVDLSQLFVTYEMYCGFTNQILKTYSSEGIDDFPFFHNPPTMRKETLLYKQPSASDSCSSTSVLAAEGAGDIEESFSDFDHRSNRNWTPKREDTGVFLDSLLGRSTLATPRSTKSHPSFSGTTNAILLGTQRLNLKSSVNVTIRLYDAFFRKCNMTQHFSDLLNELRDGQRQRERLTRDEMEKQAQRLHTQGLQSSFISSRVQVAGAARNYVLQKRNEQKHQPGGEASPETSLVRPDEEVKHIGNGEAEVRPTQPVKRMPDATNCNGDICDRTPSTSSKSHTPPSMVATTNKKTYRKKRKHVQEK</sequence>
<reference evidence="3" key="1">
    <citation type="journal article" date="2012" name="Proc. Natl. Acad. Sci. U.S.A.">
        <title>Antigenic diversity is generated by distinct evolutionary mechanisms in African trypanosome species.</title>
        <authorList>
            <person name="Jackson A.P."/>
            <person name="Berry A."/>
            <person name="Aslett M."/>
            <person name="Allison H.C."/>
            <person name="Burton P."/>
            <person name="Vavrova-Anderson J."/>
            <person name="Brown R."/>
            <person name="Browne H."/>
            <person name="Corton N."/>
            <person name="Hauser H."/>
            <person name="Gamble J."/>
            <person name="Gilderthorp R."/>
            <person name="Marcello L."/>
            <person name="McQuillan J."/>
            <person name="Otto T.D."/>
            <person name="Quail M.A."/>
            <person name="Sanders M.J."/>
            <person name="van Tonder A."/>
            <person name="Ginger M.L."/>
            <person name="Field M.C."/>
            <person name="Barry J.D."/>
            <person name="Hertz-Fowler C."/>
            <person name="Berriman M."/>
        </authorList>
    </citation>
    <scope>NUCLEOTIDE SEQUENCE</scope>
    <source>
        <strain evidence="3">Y486</strain>
    </source>
</reference>
<gene>
    <name evidence="3" type="ORF">TVY486_1012520</name>
</gene>
<proteinExistence type="predicted"/>
<dbReference type="EMBL" id="HE573026">
    <property type="protein sequence ID" value="CCC52209.1"/>
    <property type="molecule type" value="Genomic_DNA"/>
</dbReference>
<protein>
    <submittedName>
        <fullName evidence="3">Uncharacterized protein</fullName>
    </submittedName>
</protein>
<feature type="coiled-coil region" evidence="1">
    <location>
        <begin position="652"/>
        <end position="684"/>
    </location>
</feature>
<accession>G0U447</accession>
<name>G0U447_TRYVY</name>
<organism evidence="3">
    <name type="scientific">Trypanosoma vivax (strain Y486)</name>
    <dbReference type="NCBI Taxonomy" id="1055687"/>
    <lineage>
        <taxon>Eukaryota</taxon>
        <taxon>Discoba</taxon>
        <taxon>Euglenozoa</taxon>
        <taxon>Kinetoplastea</taxon>
        <taxon>Metakinetoplastina</taxon>
        <taxon>Trypanosomatida</taxon>
        <taxon>Trypanosomatidae</taxon>
        <taxon>Trypanosoma</taxon>
        <taxon>Duttonella</taxon>
    </lineage>
</organism>
<feature type="region of interest" description="Disordered" evidence="2">
    <location>
        <begin position="708"/>
        <end position="798"/>
    </location>
</feature>
<feature type="compositionally biased region" description="Low complexity" evidence="2">
    <location>
        <begin position="766"/>
        <end position="785"/>
    </location>
</feature>
<feature type="compositionally biased region" description="Basic residues" evidence="2">
    <location>
        <begin position="786"/>
        <end position="798"/>
    </location>
</feature>
<evidence type="ECO:0000256" key="2">
    <source>
        <dbReference type="SAM" id="MobiDB-lite"/>
    </source>
</evidence>
<evidence type="ECO:0000313" key="3">
    <source>
        <dbReference type="EMBL" id="CCC52209.1"/>
    </source>
</evidence>
<dbReference type="VEuPathDB" id="TriTrypDB:TvY486_1012520"/>
<feature type="compositionally biased region" description="Basic and acidic residues" evidence="2">
    <location>
        <begin position="728"/>
        <end position="743"/>
    </location>
</feature>
<keyword evidence="1" id="KW-0175">Coiled coil</keyword>